<gene>
    <name evidence="1" type="ORF">VFH_V040000</name>
</gene>
<name>A0AAV1AQ07_VICFA</name>
<sequence length="222" mass="24992">MGGGTMHIDHHHTLSSCCCNANLCRKQEITSSGCLYNRVFETVPSQREVEDATSALQEFMKAISSTITIQQISDTYDSRIMLSQGYRRLYDALQMLQADPAVKRLVVSLSSDEAIWDAVIRNVLHQRLLELPASVNCQRPQISGQREIGVEIVNWIFDIMKGKILELMESFQSLMNDLFQSPRTGNATGNAIQLDEKVRSSTLLSIVILLIVIMARFQRSQV</sequence>
<dbReference type="PANTHER" id="PTHR33625:SF2">
    <property type="entry name" value="POST-SET DOMAIN-CONTAINING PROTEIN"/>
    <property type="match status" value="1"/>
</dbReference>
<accession>A0AAV1AQ07</accession>
<evidence type="ECO:0000313" key="1">
    <source>
        <dbReference type="EMBL" id="CAI8612560.1"/>
    </source>
</evidence>
<organism evidence="1 2">
    <name type="scientific">Vicia faba</name>
    <name type="common">Broad bean</name>
    <name type="synonym">Faba vulgaris</name>
    <dbReference type="NCBI Taxonomy" id="3906"/>
    <lineage>
        <taxon>Eukaryota</taxon>
        <taxon>Viridiplantae</taxon>
        <taxon>Streptophyta</taxon>
        <taxon>Embryophyta</taxon>
        <taxon>Tracheophyta</taxon>
        <taxon>Spermatophyta</taxon>
        <taxon>Magnoliopsida</taxon>
        <taxon>eudicotyledons</taxon>
        <taxon>Gunneridae</taxon>
        <taxon>Pentapetalae</taxon>
        <taxon>rosids</taxon>
        <taxon>fabids</taxon>
        <taxon>Fabales</taxon>
        <taxon>Fabaceae</taxon>
        <taxon>Papilionoideae</taxon>
        <taxon>50 kb inversion clade</taxon>
        <taxon>NPAAA clade</taxon>
        <taxon>Hologalegina</taxon>
        <taxon>IRL clade</taxon>
        <taxon>Fabeae</taxon>
        <taxon>Vicia</taxon>
    </lineage>
</organism>
<reference evidence="1 2" key="1">
    <citation type="submission" date="2023-01" db="EMBL/GenBank/DDBJ databases">
        <authorList>
            <person name="Kreplak J."/>
        </authorList>
    </citation>
    <scope>NUCLEOTIDE SEQUENCE [LARGE SCALE GENOMIC DNA]</scope>
</reference>
<proteinExistence type="predicted"/>
<dbReference type="PANTHER" id="PTHR33625">
    <property type="entry name" value="OS08G0179900 PROTEIN"/>
    <property type="match status" value="1"/>
</dbReference>
<dbReference type="EMBL" id="OX451740">
    <property type="protein sequence ID" value="CAI8612560.1"/>
    <property type="molecule type" value="Genomic_DNA"/>
</dbReference>
<protein>
    <submittedName>
        <fullName evidence="1">Uncharacterized protein</fullName>
    </submittedName>
</protein>
<evidence type="ECO:0000313" key="2">
    <source>
        <dbReference type="Proteomes" id="UP001157006"/>
    </source>
</evidence>
<dbReference type="Proteomes" id="UP001157006">
    <property type="component" value="Chromosome 5"/>
</dbReference>
<dbReference type="AlphaFoldDB" id="A0AAV1AQ07"/>
<keyword evidence="2" id="KW-1185">Reference proteome</keyword>